<evidence type="ECO:0000256" key="1">
    <source>
        <dbReference type="ARBA" id="ARBA00004141"/>
    </source>
</evidence>
<dbReference type="Proteomes" id="UP000765891">
    <property type="component" value="Unassembled WGS sequence"/>
</dbReference>
<dbReference type="AlphaFoldDB" id="A0A830G1F6"/>
<keyword evidence="2 5" id="KW-0812">Transmembrane</keyword>
<evidence type="ECO:0000256" key="4">
    <source>
        <dbReference type="ARBA" id="ARBA00023136"/>
    </source>
</evidence>
<dbReference type="Pfam" id="PF02361">
    <property type="entry name" value="CbiQ"/>
    <property type="match status" value="1"/>
</dbReference>
<reference evidence="6" key="2">
    <citation type="submission" date="2020-09" db="EMBL/GenBank/DDBJ databases">
        <authorList>
            <person name="Sun Q."/>
            <person name="Ohkuma M."/>
        </authorList>
    </citation>
    <scope>NUCLEOTIDE SEQUENCE</scope>
    <source>
        <strain evidence="6">JCM 16108</strain>
    </source>
</reference>
<comment type="subcellular location">
    <subcellularLocation>
        <location evidence="1">Membrane</location>
        <topology evidence="1">Multi-pass membrane protein</topology>
    </subcellularLocation>
</comment>
<dbReference type="GO" id="GO:0005886">
    <property type="term" value="C:plasma membrane"/>
    <property type="evidence" value="ECO:0007669"/>
    <property type="project" value="UniProtKB-ARBA"/>
</dbReference>
<dbReference type="RefSeq" id="WP_188872562.1">
    <property type="nucleotide sequence ID" value="NZ_BMOO01000004.1"/>
</dbReference>
<dbReference type="InterPro" id="IPR003339">
    <property type="entry name" value="ABC/ECF_trnsptr_transmembrane"/>
</dbReference>
<sequence>MLSHAPGDTLGHRLDPRTKLALQSAVAAVALARPTPAWLVVLTVGCLLALRGCGLSVRAVYAEYRGALPFLLVAPLAGALRFGPPWVDPAGARGPLLAVYRTLLLLALAAAYVRTTSPRESRAAITRLVPGRAGRFLGLGVMLVFRFLPLLQSDLRRLREGSWVRLGDERRVDRRLAHLAVGALERTFRRADALALALRARCLSWNPTPPALAFARRDYAALGAAGALVAAAIAL</sequence>
<reference evidence="6" key="1">
    <citation type="journal article" date="2014" name="Int. J. Syst. Evol. Microbiol.">
        <title>Complete genome sequence of Corynebacterium casei LMG S-19264T (=DSM 44701T), isolated from a smear-ripened cheese.</title>
        <authorList>
            <consortium name="US DOE Joint Genome Institute (JGI-PGF)"/>
            <person name="Walter F."/>
            <person name="Albersmeier A."/>
            <person name="Kalinowski J."/>
            <person name="Ruckert C."/>
        </authorList>
    </citation>
    <scope>NUCLEOTIDE SEQUENCE</scope>
    <source>
        <strain evidence="6">JCM 16108</strain>
    </source>
</reference>
<reference evidence="7" key="3">
    <citation type="submission" date="2021-03" db="EMBL/GenBank/DDBJ databases">
        <title>Genomic Encyclopedia of Type Strains, Phase IV (KMG-IV): sequencing the most valuable type-strain genomes for metagenomic binning, comparative biology and taxonomic classification.</title>
        <authorList>
            <person name="Goeker M."/>
        </authorList>
    </citation>
    <scope>NUCLEOTIDE SEQUENCE</scope>
    <source>
        <strain evidence="7">DSM 22443</strain>
    </source>
</reference>
<keyword evidence="8" id="KW-1185">Reference proteome</keyword>
<accession>A0A830G1F6</accession>
<keyword evidence="4 5" id="KW-0472">Membrane</keyword>
<dbReference type="OrthoDB" id="204634at2157"/>
<comment type="caution">
    <text evidence="6">The sequence shown here is derived from an EMBL/GenBank/DDBJ whole genome shotgun (WGS) entry which is preliminary data.</text>
</comment>
<name>A0A830G1F6_9EURY</name>
<evidence type="ECO:0000256" key="3">
    <source>
        <dbReference type="ARBA" id="ARBA00022989"/>
    </source>
</evidence>
<dbReference type="EMBL" id="BMOO01000004">
    <property type="protein sequence ID" value="GGM70738.1"/>
    <property type="molecule type" value="Genomic_DNA"/>
</dbReference>
<evidence type="ECO:0000313" key="8">
    <source>
        <dbReference type="Proteomes" id="UP000614609"/>
    </source>
</evidence>
<feature type="transmembrane region" description="Helical" evidence="5">
    <location>
        <begin position="133"/>
        <end position="151"/>
    </location>
</feature>
<dbReference type="EMBL" id="JAGGKO010000003">
    <property type="protein sequence ID" value="MBP1954876.1"/>
    <property type="molecule type" value="Genomic_DNA"/>
</dbReference>
<dbReference type="Proteomes" id="UP000614609">
    <property type="component" value="Unassembled WGS sequence"/>
</dbReference>
<proteinExistence type="predicted"/>
<evidence type="ECO:0000256" key="2">
    <source>
        <dbReference type="ARBA" id="ARBA00022692"/>
    </source>
</evidence>
<feature type="transmembrane region" description="Helical" evidence="5">
    <location>
        <begin position="20"/>
        <end position="50"/>
    </location>
</feature>
<keyword evidence="3 5" id="KW-1133">Transmembrane helix</keyword>
<organism evidence="6 8">
    <name type="scientific">Halarchaeum rubridurum</name>
    <dbReference type="NCBI Taxonomy" id="489911"/>
    <lineage>
        <taxon>Archaea</taxon>
        <taxon>Methanobacteriati</taxon>
        <taxon>Methanobacteriota</taxon>
        <taxon>Stenosarchaea group</taxon>
        <taxon>Halobacteria</taxon>
        <taxon>Halobacteriales</taxon>
        <taxon>Halobacteriaceae</taxon>
    </lineage>
</organism>
<feature type="transmembrane region" description="Helical" evidence="5">
    <location>
        <begin position="62"/>
        <end position="82"/>
    </location>
</feature>
<feature type="transmembrane region" description="Helical" evidence="5">
    <location>
        <begin position="94"/>
        <end position="113"/>
    </location>
</feature>
<dbReference type="CDD" id="cd16914">
    <property type="entry name" value="EcfT"/>
    <property type="match status" value="1"/>
</dbReference>
<gene>
    <name evidence="6" type="ORF">GCM10009017_21140</name>
    <name evidence="7" type="ORF">J2752_001788</name>
</gene>
<evidence type="ECO:0000256" key="5">
    <source>
        <dbReference type="SAM" id="Phobius"/>
    </source>
</evidence>
<evidence type="ECO:0000313" key="7">
    <source>
        <dbReference type="EMBL" id="MBP1954876.1"/>
    </source>
</evidence>
<protein>
    <submittedName>
        <fullName evidence="7">Biotin transport system permease protein</fullName>
    </submittedName>
    <submittedName>
        <fullName evidence="6">Cobalt ABC transporter permease</fullName>
    </submittedName>
</protein>
<evidence type="ECO:0000313" key="6">
    <source>
        <dbReference type="EMBL" id="GGM70738.1"/>
    </source>
</evidence>